<feature type="transmembrane region" description="Helical" evidence="8">
    <location>
        <begin position="395"/>
        <end position="415"/>
    </location>
</feature>
<name>A0A0N5CCG6_STREA</name>
<keyword evidence="6" id="KW-0813">Transport</keyword>
<dbReference type="PANTHER" id="PTHR19139">
    <property type="entry name" value="AQUAPORIN TRANSPORTER"/>
    <property type="match status" value="1"/>
</dbReference>
<dbReference type="Pfam" id="PF00230">
    <property type="entry name" value="MIP"/>
    <property type="match status" value="1"/>
</dbReference>
<organism evidence="9 10">
    <name type="scientific">Strongyloides papillosus</name>
    <name type="common">Intestinal threadworm</name>
    <dbReference type="NCBI Taxonomy" id="174720"/>
    <lineage>
        <taxon>Eukaryota</taxon>
        <taxon>Metazoa</taxon>
        <taxon>Ecdysozoa</taxon>
        <taxon>Nematoda</taxon>
        <taxon>Chromadorea</taxon>
        <taxon>Rhabditida</taxon>
        <taxon>Tylenchina</taxon>
        <taxon>Panagrolaimomorpha</taxon>
        <taxon>Strongyloidoidea</taxon>
        <taxon>Strongyloididae</taxon>
        <taxon>Strongyloides</taxon>
    </lineage>
</organism>
<feature type="transmembrane region" description="Helical" evidence="8">
    <location>
        <begin position="219"/>
        <end position="240"/>
    </location>
</feature>
<evidence type="ECO:0000256" key="4">
    <source>
        <dbReference type="ARBA" id="ARBA00022989"/>
    </source>
</evidence>
<feature type="transmembrane region" description="Helical" evidence="8">
    <location>
        <begin position="304"/>
        <end position="328"/>
    </location>
</feature>
<evidence type="ECO:0000256" key="3">
    <source>
        <dbReference type="ARBA" id="ARBA00022692"/>
    </source>
</evidence>
<dbReference type="WBParaSite" id="SPAL_0001557500.1">
    <property type="protein sequence ID" value="SPAL_0001557500.1"/>
    <property type="gene ID" value="SPAL_0001557500"/>
</dbReference>
<comment type="subcellular location">
    <subcellularLocation>
        <location evidence="1">Membrane</location>
        <topology evidence="1">Multi-pass membrane protein</topology>
    </subcellularLocation>
</comment>
<keyword evidence="5 8" id="KW-0472">Membrane</keyword>
<evidence type="ECO:0000256" key="7">
    <source>
        <dbReference type="SAM" id="MobiDB-lite"/>
    </source>
</evidence>
<dbReference type="PANTHER" id="PTHR19139:SF199">
    <property type="entry name" value="MIP17260P"/>
    <property type="match status" value="1"/>
</dbReference>
<evidence type="ECO:0000256" key="5">
    <source>
        <dbReference type="ARBA" id="ARBA00023136"/>
    </source>
</evidence>
<dbReference type="SUPFAM" id="SSF81338">
    <property type="entry name" value="Aquaporin-like"/>
    <property type="match status" value="1"/>
</dbReference>
<feature type="region of interest" description="Disordered" evidence="7">
    <location>
        <begin position="38"/>
        <end position="57"/>
    </location>
</feature>
<dbReference type="PRINTS" id="PR00783">
    <property type="entry name" value="MINTRINSICP"/>
</dbReference>
<feature type="transmembrane region" description="Helical" evidence="8">
    <location>
        <begin position="348"/>
        <end position="367"/>
    </location>
</feature>
<evidence type="ECO:0000256" key="2">
    <source>
        <dbReference type="ARBA" id="ARBA00006175"/>
    </source>
</evidence>
<dbReference type="GO" id="GO:0015267">
    <property type="term" value="F:channel activity"/>
    <property type="evidence" value="ECO:0007669"/>
    <property type="project" value="InterPro"/>
</dbReference>
<accession>A0A0N5CCG6</accession>
<feature type="transmembrane region" description="Helical" evidence="8">
    <location>
        <begin position="261"/>
        <end position="284"/>
    </location>
</feature>
<dbReference type="Gene3D" id="1.20.1080.10">
    <property type="entry name" value="Glycerol uptake facilitator protein"/>
    <property type="match status" value="1"/>
</dbReference>
<proteinExistence type="inferred from homology"/>
<evidence type="ECO:0000256" key="8">
    <source>
        <dbReference type="SAM" id="Phobius"/>
    </source>
</evidence>
<keyword evidence="3 6" id="KW-0812">Transmembrane</keyword>
<dbReference type="InterPro" id="IPR034294">
    <property type="entry name" value="Aquaporin_transptr"/>
</dbReference>
<evidence type="ECO:0000313" key="10">
    <source>
        <dbReference type="WBParaSite" id="SPAL_0001557500.1"/>
    </source>
</evidence>
<evidence type="ECO:0000256" key="6">
    <source>
        <dbReference type="RuleBase" id="RU000477"/>
    </source>
</evidence>
<evidence type="ECO:0000256" key="1">
    <source>
        <dbReference type="ARBA" id="ARBA00004141"/>
    </source>
</evidence>
<dbReference type="AlphaFoldDB" id="A0A0N5CCG6"/>
<keyword evidence="4 8" id="KW-1133">Transmembrane helix</keyword>
<dbReference type="InterPro" id="IPR023271">
    <property type="entry name" value="Aquaporin-like"/>
</dbReference>
<dbReference type="GO" id="GO:0005886">
    <property type="term" value="C:plasma membrane"/>
    <property type="evidence" value="ECO:0007669"/>
    <property type="project" value="TreeGrafter"/>
</dbReference>
<evidence type="ECO:0000313" key="9">
    <source>
        <dbReference type="Proteomes" id="UP000046392"/>
    </source>
</evidence>
<dbReference type="InterPro" id="IPR000425">
    <property type="entry name" value="MIP"/>
</dbReference>
<dbReference type="Proteomes" id="UP000046392">
    <property type="component" value="Unplaced"/>
</dbReference>
<reference evidence="10" key="1">
    <citation type="submission" date="2017-02" db="UniProtKB">
        <authorList>
            <consortium name="WormBaseParasite"/>
        </authorList>
    </citation>
    <scope>IDENTIFICATION</scope>
</reference>
<dbReference type="STRING" id="174720.A0A0N5CCG6"/>
<keyword evidence="9" id="KW-1185">Reference proteome</keyword>
<feature type="transmembrane region" description="Helical" evidence="8">
    <location>
        <begin position="190"/>
        <end position="207"/>
    </location>
</feature>
<feature type="compositionally biased region" description="Polar residues" evidence="7">
    <location>
        <begin position="38"/>
        <end position="49"/>
    </location>
</feature>
<comment type="similarity">
    <text evidence="2 6">Belongs to the MIP/aquaporin (TC 1.A.8) family.</text>
</comment>
<sequence>MYSTLTRQQPTSVPYKAMYTQVTSNPIVYSEEIYDTSTETGTSQHQPIGSSKYSPNNTTTNYSYGTYGSQIDNMKEDDVIFNTVHCVDNPMNNCIDKYNTEQIPQYQEDDNFKEVYFTNRDMNNFTKSHLIKENDMELGNEPYHIRTIVRNTPNQLEPIDSRQMFVETTSLEKKYNSNCSAIIDRIIRPLVSEFIAVTLLTFIYYHVNEELQDRYLQNLQKIILMALLEALGMTCFLTIFQTVHMSPMISIAHLFALSTSWFICVMMIVIQFAGTVSGILLYNVTSNSLRTLQPTLIDNLKVEWKVVVIKLVVCQFVGTMLIVMCNLIITYRYGRGSIFVGKIIRGPLCYFTSIFLATFLSLLHSTVSWNPLQPFSLSFLDSIRYNNLESWQNHYIFWSGPLLGTLVAVFLYRVIFAQDEKRLNILCCYGSSSSKSNSQRFIEIPTAIQNGNCCRYMPQHV</sequence>
<protein>
    <submittedName>
        <fullName evidence="10">G_PROTEIN_RECEP_F1_2 domain-containing protein</fullName>
    </submittedName>
</protein>